<keyword evidence="2 5" id="KW-0285">Flavoprotein</keyword>
<evidence type="ECO:0000256" key="1">
    <source>
        <dbReference type="ARBA" id="ARBA00008366"/>
    </source>
</evidence>
<evidence type="ECO:0000259" key="6">
    <source>
        <dbReference type="Pfam" id="PF00881"/>
    </source>
</evidence>
<dbReference type="InterPro" id="IPR029479">
    <property type="entry name" value="Nitroreductase"/>
</dbReference>
<evidence type="ECO:0000256" key="3">
    <source>
        <dbReference type="ARBA" id="ARBA00022643"/>
    </source>
</evidence>
<dbReference type="RefSeq" id="WP_379595642.1">
    <property type="nucleotide sequence ID" value="NZ_JBHRTN010000008.1"/>
</dbReference>
<dbReference type="Pfam" id="PF00881">
    <property type="entry name" value="Nitroreductase"/>
    <property type="match status" value="1"/>
</dbReference>
<dbReference type="EMBL" id="JBHRTN010000008">
    <property type="protein sequence ID" value="MFC3125145.1"/>
    <property type="molecule type" value="Genomic_DNA"/>
</dbReference>
<dbReference type="PIRSF" id="PIRSF005426">
    <property type="entry name" value="Frp"/>
    <property type="match status" value="1"/>
</dbReference>
<keyword evidence="8" id="KW-1185">Reference proteome</keyword>
<dbReference type="SUPFAM" id="SSF55469">
    <property type="entry name" value="FMN-dependent nitroreductase-like"/>
    <property type="match status" value="1"/>
</dbReference>
<dbReference type="PANTHER" id="PTHR43425">
    <property type="entry name" value="OXYGEN-INSENSITIVE NADPH NITROREDUCTASE"/>
    <property type="match status" value="1"/>
</dbReference>
<organism evidence="7 8">
    <name type="scientific">Teichococcus globiformis</name>
    <dbReference type="NCBI Taxonomy" id="2307229"/>
    <lineage>
        <taxon>Bacteria</taxon>
        <taxon>Pseudomonadati</taxon>
        <taxon>Pseudomonadota</taxon>
        <taxon>Alphaproteobacteria</taxon>
        <taxon>Acetobacterales</taxon>
        <taxon>Roseomonadaceae</taxon>
        <taxon>Roseomonas</taxon>
    </lineage>
</organism>
<proteinExistence type="inferred from homology"/>
<dbReference type="PANTHER" id="PTHR43425:SF2">
    <property type="entry name" value="OXYGEN-INSENSITIVE NADPH NITROREDUCTASE"/>
    <property type="match status" value="1"/>
</dbReference>
<feature type="domain" description="Nitroreductase" evidence="6">
    <location>
        <begin position="36"/>
        <end position="190"/>
    </location>
</feature>
<dbReference type="CDD" id="cd02146">
    <property type="entry name" value="NfsA-like"/>
    <property type="match status" value="1"/>
</dbReference>
<keyword evidence="4 5" id="KW-0560">Oxidoreductase</keyword>
<dbReference type="Gene3D" id="3.40.109.10">
    <property type="entry name" value="NADH Oxidase"/>
    <property type="match status" value="1"/>
</dbReference>
<comment type="similarity">
    <text evidence="1 5">Belongs to the flavin oxidoreductase frp family.</text>
</comment>
<sequence>MSTDQLQAYAARYGEAAIPAGAGSGPWNPVIAGLLAHRSVRAYRPDPLPAGTLDMLVATAQSAATSSNMQSWSVVAVTDAATKAAMADVAGGQRHIEQCPLFLVFLADLSRHERLAAEEGAALEGLPFLETFLVAALDAGLAAQNAVVAAESIGLSTVYIGALRNNVERVAELLNLPPGAAGVFGLCVGYADEARSAEVKPRLPQPAVLHRERYDAAGEPVHRAAYDQALASFSARHEMSAYRWTDRALSRWGRIASLHGRDGLKQALRRLGFPLR</sequence>
<name>A0ABV7FY78_9PROT</name>
<keyword evidence="3 5" id="KW-0288">FMN</keyword>
<evidence type="ECO:0000313" key="7">
    <source>
        <dbReference type="EMBL" id="MFC3125145.1"/>
    </source>
</evidence>
<dbReference type="Proteomes" id="UP001595593">
    <property type="component" value="Unassembled WGS sequence"/>
</dbReference>
<evidence type="ECO:0000313" key="8">
    <source>
        <dbReference type="Proteomes" id="UP001595593"/>
    </source>
</evidence>
<comment type="caution">
    <text evidence="7">The sequence shown here is derived from an EMBL/GenBank/DDBJ whole genome shotgun (WGS) entry which is preliminary data.</text>
</comment>
<dbReference type="InterPro" id="IPR000415">
    <property type="entry name" value="Nitroreductase-like"/>
</dbReference>
<gene>
    <name evidence="7" type="ORF">ACFOD4_08740</name>
</gene>
<accession>A0ABV7FY78</accession>
<keyword evidence="5" id="KW-0521">NADP</keyword>
<reference evidence="8" key="1">
    <citation type="journal article" date="2019" name="Int. J. Syst. Evol. Microbiol.">
        <title>The Global Catalogue of Microorganisms (GCM) 10K type strain sequencing project: providing services to taxonomists for standard genome sequencing and annotation.</title>
        <authorList>
            <consortium name="The Broad Institute Genomics Platform"/>
            <consortium name="The Broad Institute Genome Sequencing Center for Infectious Disease"/>
            <person name="Wu L."/>
            <person name="Ma J."/>
        </authorList>
    </citation>
    <scope>NUCLEOTIDE SEQUENCE [LARGE SCALE GENOMIC DNA]</scope>
    <source>
        <strain evidence="8">KCTC 52094</strain>
    </source>
</reference>
<dbReference type="InterPro" id="IPR016446">
    <property type="entry name" value="Flavin_OxRdtase_Frp"/>
</dbReference>
<evidence type="ECO:0000256" key="4">
    <source>
        <dbReference type="ARBA" id="ARBA00023002"/>
    </source>
</evidence>
<protein>
    <submittedName>
        <fullName evidence="7">NADPH-dependent oxidoreductase</fullName>
    </submittedName>
</protein>
<evidence type="ECO:0000256" key="2">
    <source>
        <dbReference type="ARBA" id="ARBA00022630"/>
    </source>
</evidence>
<evidence type="ECO:0000256" key="5">
    <source>
        <dbReference type="PIRNR" id="PIRNR005426"/>
    </source>
</evidence>